<name>C9PSB3_9PAST</name>
<feature type="transmembrane region" description="Helical" evidence="1">
    <location>
        <begin position="6"/>
        <end position="26"/>
    </location>
</feature>
<organism evidence="3 4">
    <name type="scientific">Pasteurella dagmatis ATCC 43325</name>
    <dbReference type="NCBI Taxonomy" id="667128"/>
    <lineage>
        <taxon>Bacteria</taxon>
        <taxon>Pseudomonadati</taxon>
        <taxon>Pseudomonadota</taxon>
        <taxon>Gammaproteobacteria</taxon>
        <taxon>Pasteurellales</taxon>
        <taxon>Pasteurellaceae</taxon>
        <taxon>Pasteurella</taxon>
    </lineage>
</organism>
<dbReference type="STRING" id="667128.HMPREF0621_1887"/>
<keyword evidence="1" id="KW-0472">Membrane</keyword>
<comment type="caution">
    <text evidence="3">The sequence shown here is derived from an EMBL/GenBank/DDBJ whole genome shotgun (WGS) entry which is preliminary data.</text>
</comment>
<dbReference type="InterPro" id="IPR019617">
    <property type="entry name" value="DUF2489"/>
</dbReference>
<evidence type="ECO:0000313" key="3">
    <source>
        <dbReference type="EMBL" id="EEX49532.1"/>
    </source>
</evidence>
<dbReference type="OrthoDB" id="5293867at2"/>
<dbReference type="Pfam" id="PF10675">
    <property type="entry name" value="DUF2489"/>
    <property type="match status" value="1"/>
</dbReference>
<dbReference type="RefSeq" id="WP_005764111.1">
    <property type="nucleotide sequence ID" value="NZ_GG704812.1"/>
</dbReference>
<reference evidence="3 4" key="1">
    <citation type="submission" date="2009-10" db="EMBL/GenBank/DDBJ databases">
        <authorList>
            <person name="Muzny D."/>
            <person name="Qin X."/>
            <person name="Deng J."/>
            <person name="Jiang H."/>
            <person name="Liu Y."/>
            <person name="Qu J."/>
            <person name="Song X.-Z."/>
            <person name="Zhang L."/>
            <person name="Thornton R."/>
            <person name="Coyle M."/>
            <person name="Francisco L."/>
            <person name="Jackson L."/>
            <person name="Javaid M."/>
            <person name="Korchina V."/>
            <person name="Kovar C."/>
            <person name="Mata R."/>
            <person name="Mathew T."/>
            <person name="Ngo R."/>
            <person name="Nguyen L."/>
            <person name="Nguyen N."/>
            <person name="Okwuonu G."/>
            <person name="Ongeri F."/>
            <person name="Pham C."/>
            <person name="Simmons D."/>
            <person name="Wilczek-Boney K."/>
            <person name="Hale W."/>
            <person name="Jakkamsetti A."/>
            <person name="Pham P."/>
            <person name="Ruth R."/>
            <person name="San Lucas F."/>
            <person name="Warren J."/>
            <person name="Zhang J."/>
            <person name="Zhao Z."/>
            <person name="Zhou C."/>
            <person name="Zhu D."/>
            <person name="Lee S."/>
            <person name="Bess C."/>
            <person name="Blankenburg K."/>
            <person name="Forbes L."/>
            <person name="Fu Q."/>
            <person name="Gubbala S."/>
            <person name="Hirani K."/>
            <person name="Jayaseelan J.C."/>
            <person name="Lara F."/>
            <person name="Munidasa M."/>
            <person name="Palculict T."/>
            <person name="Patil S."/>
            <person name="Pu L.-L."/>
            <person name="Saada N."/>
            <person name="Tang L."/>
            <person name="Weissenberger G."/>
            <person name="Zhu Y."/>
            <person name="Hemphill L."/>
            <person name="Shang Y."/>
            <person name="Youmans B."/>
            <person name="Ayvaz T."/>
            <person name="Ross M."/>
            <person name="Santibanez J."/>
            <person name="Aqrawi P."/>
            <person name="Gross S."/>
            <person name="Joshi V."/>
            <person name="Fowler G."/>
            <person name="Nazareth L."/>
            <person name="Reid J."/>
            <person name="Worley K."/>
            <person name="Petrosino J."/>
            <person name="Highlander S."/>
            <person name="Gibbs R."/>
        </authorList>
    </citation>
    <scope>NUCLEOTIDE SEQUENCE [LARGE SCALE GENOMIC DNA]</scope>
    <source>
        <strain evidence="3 4">ATCC 43325</strain>
    </source>
</reference>
<keyword evidence="1" id="KW-0812">Transmembrane</keyword>
<proteinExistence type="predicted"/>
<dbReference type="EMBL" id="ACZR01000019">
    <property type="protein sequence ID" value="EEX49532.1"/>
    <property type="molecule type" value="Genomic_DNA"/>
</dbReference>
<dbReference type="AlphaFoldDB" id="C9PSB3"/>
<keyword evidence="4" id="KW-1185">Reference proteome</keyword>
<protein>
    <recommendedName>
        <fullName evidence="2">DUF2489 domain-containing protein</fullName>
    </recommendedName>
</protein>
<evidence type="ECO:0000313" key="4">
    <source>
        <dbReference type="Proteomes" id="UP000005519"/>
    </source>
</evidence>
<evidence type="ECO:0000259" key="2">
    <source>
        <dbReference type="Pfam" id="PF10675"/>
    </source>
</evidence>
<dbReference type="Proteomes" id="UP000005519">
    <property type="component" value="Unassembled WGS sequence"/>
</dbReference>
<evidence type="ECO:0000256" key="1">
    <source>
        <dbReference type="SAM" id="Phobius"/>
    </source>
</evidence>
<feature type="domain" description="DUF2489" evidence="2">
    <location>
        <begin position="14"/>
        <end position="137"/>
    </location>
</feature>
<accession>C9PSB3</accession>
<keyword evidence="1" id="KW-1133">Transmembrane helix</keyword>
<dbReference type="HOGENOM" id="CLU_136762_0_0_6"/>
<sequence>MWTTILFILAIVIVVAMAVYAGYLLLALQKQRKAIENARFARAKRIKESVVIIAKAMQNGDCNHSEGVIRLKMLLDPLGHKLKTYQAMYQLYEVVMDMPTHEKRRELKKNERMRLDLQRESAEADLEKKILLEIHQLLSDIEKISS</sequence>
<gene>
    <name evidence="3" type="ORF">HMPREF0621_1887</name>
</gene>